<dbReference type="InterPro" id="IPR050469">
    <property type="entry name" value="Diguanylate_Cyclase"/>
</dbReference>
<keyword evidence="7" id="KW-1185">Reference proteome</keyword>
<dbReference type="Proteomes" id="UP000663722">
    <property type="component" value="Chromosome"/>
</dbReference>
<dbReference type="AlphaFoldDB" id="A0A975BLM4"/>
<dbReference type="CDD" id="cd01949">
    <property type="entry name" value="GGDEF"/>
    <property type="match status" value="1"/>
</dbReference>
<dbReference type="EMBL" id="CP061800">
    <property type="protein sequence ID" value="QTA87393.1"/>
    <property type="molecule type" value="Genomic_DNA"/>
</dbReference>
<evidence type="ECO:0000259" key="4">
    <source>
        <dbReference type="PROSITE" id="PS50110"/>
    </source>
</evidence>
<dbReference type="GO" id="GO:0052621">
    <property type="term" value="F:diguanylate cyclase activity"/>
    <property type="evidence" value="ECO:0007669"/>
    <property type="project" value="UniProtKB-EC"/>
</dbReference>
<protein>
    <recommendedName>
        <fullName evidence="1">diguanylate cyclase</fullName>
        <ecNumber evidence="1">2.7.7.65</ecNumber>
    </recommendedName>
</protein>
<evidence type="ECO:0000256" key="1">
    <source>
        <dbReference type="ARBA" id="ARBA00012528"/>
    </source>
</evidence>
<dbReference type="Gene3D" id="3.30.70.270">
    <property type="match status" value="1"/>
</dbReference>
<dbReference type="InterPro" id="IPR029787">
    <property type="entry name" value="Nucleotide_cyclase"/>
</dbReference>
<dbReference type="SMART" id="SM00267">
    <property type="entry name" value="GGDEF"/>
    <property type="match status" value="1"/>
</dbReference>
<name>A0A975BLM4_9BACT</name>
<proteinExistence type="predicted"/>
<dbReference type="GO" id="GO:0043709">
    <property type="term" value="P:cell adhesion involved in single-species biofilm formation"/>
    <property type="evidence" value="ECO:0007669"/>
    <property type="project" value="TreeGrafter"/>
</dbReference>
<dbReference type="PANTHER" id="PTHR45138">
    <property type="entry name" value="REGULATORY COMPONENTS OF SENSORY TRANSDUCTION SYSTEM"/>
    <property type="match status" value="1"/>
</dbReference>
<evidence type="ECO:0000313" key="6">
    <source>
        <dbReference type="EMBL" id="QTA87393.1"/>
    </source>
</evidence>
<dbReference type="SUPFAM" id="SSF52172">
    <property type="entry name" value="CheY-like"/>
    <property type="match status" value="1"/>
</dbReference>
<dbReference type="InterPro" id="IPR043128">
    <property type="entry name" value="Rev_trsase/Diguanyl_cyclase"/>
</dbReference>
<dbReference type="Pfam" id="PF00072">
    <property type="entry name" value="Response_reg"/>
    <property type="match status" value="1"/>
</dbReference>
<feature type="domain" description="Response regulatory" evidence="4">
    <location>
        <begin position="9"/>
        <end position="125"/>
    </location>
</feature>
<evidence type="ECO:0000256" key="3">
    <source>
        <dbReference type="PROSITE-ProRule" id="PRU00169"/>
    </source>
</evidence>
<dbReference type="SMART" id="SM00448">
    <property type="entry name" value="REC"/>
    <property type="match status" value="1"/>
</dbReference>
<dbReference type="Pfam" id="PF00990">
    <property type="entry name" value="GGDEF"/>
    <property type="match status" value="1"/>
</dbReference>
<dbReference type="RefSeq" id="WP_207682600.1">
    <property type="nucleotide sequence ID" value="NZ_CP061800.1"/>
</dbReference>
<dbReference type="GO" id="GO:0005886">
    <property type="term" value="C:plasma membrane"/>
    <property type="evidence" value="ECO:0007669"/>
    <property type="project" value="TreeGrafter"/>
</dbReference>
<dbReference type="EC" id="2.7.7.65" evidence="1"/>
<dbReference type="NCBIfam" id="TIGR00254">
    <property type="entry name" value="GGDEF"/>
    <property type="match status" value="1"/>
</dbReference>
<dbReference type="Gene3D" id="3.40.50.2300">
    <property type="match status" value="1"/>
</dbReference>
<keyword evidence="3" id="KW-0597">Phosphoprotein</keyword>
<organism evidence="6 7">
    <name type="scientific">Desulfonema magnum</name>
    <dbReference type="NCBI Taxonomy" id="45655"/>
    <lineage>
        <taxon>Bacteria</taxon>
        <taxon>Pseudomonadati</taxon>
        <taxon>Thermodesulfobacteriota</taxon>
        <taxon>Desulfobacteria</taxon>
        <taxon>Desulfobacterales</taxon>
        <taxon>Desulfococcaceae</taxon>
        <taxon>Desulfonema</taxon>
    </lineage>
</organism>
<dbReference type="FunFam" id="3.30.70.270:FF:000001">
    <property type="entry name" value="Diguanylate cyclase domain protein"/>
    <property type="match status" value="1"/>
</dbReference>
<dbReference type="InterPro" id="IPR001789">
    <property type="entry name" value="Sig_transdc_resp-reg_receiver"/>
</dbReference>
<feature type="modified residue" description="4-aspartylphosphate" evidence="3">
    <location>
        <position position="58"/>
    </location>
</feature>
<sequence length="336" mass="38907">MSNDTKKDNILIVDDASLNIEMVANILRKEGYQMFFARNGETALGLTKSVDFDLILLDIVMPEMDGYKVCEILKQNTKTKDVPVIFLTAKTDTESIVKGFETGGVDYIGKPFNPPELLARVKTHLQLRHAYEEIKLLSITDSLTGCYNRSSISERLPREIQRARRYNRSLSLILCDIDYFKKVNDTYGHQAGDQTLKKFVQYIQGMIRQKIDWVARYGGEEFLIVLPETDIRGAHCLAERIRIYISKSLIQVQKNEIRITSSFGVTGFNSDTPHEIISVENIIRHSDKYLYQAKKEGRNRVKTGPLRKTREFEFGNFKKLRLIKRSLFYKFWNLIK</sequence>
<dbReference type="SUPFAM" id="SSF55073">
    <property type="entry name" value="Nucleotide cyclase"/>
    <property type="match status" value="1"/>
</dbReference>
<reference evidence="6" key="1">
    <citation type="journal article" date="2021" name="Microb. Physiol.">
        <title>Proteogenomic Insights into the Physiology of Marine, Sulfate-Reducing, Filamentous Desulfonema limicola and Desulfonema magnum.</title>
        <authorList>
            <person name="Schnaars V."/>
            <person name="Wohlbrand L."/>
            <person name="Scheve S."/>
            <person name="Hinrichs C."/>
            <person name="Reinhardt R."/>
            <person name="Rabus R."/>
        </authorList>
    </citation>
    <scope>NUCLEOTIDE SEQUENCE</scope>
    <source>
        <strain evidence="6">4be13</strain>
    </source>
</reference>
<gene>
    <name evidence="6" type="ORF">dnm_034260</name>
</gene>
<feature type="domain" description="GGDEF" evidence="5">
    <location>
        <begin position="168"/>
        <end position="306"/>
    </location>
</feature>
<dbReference type="GO" id="GO:1902201">
    <property type="term" value="P:negative regulation of bacterial-type flagellum-dependent cell motility"/>
    <property type="evidence" value="ECO:0007669"/>
    <property type="project" value="TreeGrafter"/>
</dbReference>
<evidence type="ECO:0000313" key="7">
    <source>
        <dbReference type="Proteomes" id="UP000663722"/>
    </source>
</evidence>
<dbReference type="GO" id="GO:0000160">
    <property type="term" value="P:phosphorelay signal transduction system"/>
    <property type="evidence" value="ECO:0007669"/>
    <property type="project" value="InterPro"/>
</dbReference>
<evidence type="ECO:0000259" key="5">
    <source>
        <dbReference type="PROSITE" id="PS50887"/>
    </source>
</evidence>
<dbReference type="InterPro" id="IPR000160">
    <property type="entry name" value="GGDEF_dom"/>
</dbReference>
<dbReference type="PROSITE" id="PS50887">
    <property type="entry name" value="GGDEF"/>
    <property type="match status" value="1"/>
</dbReference>
<dbReference type="InterPro" id="IPR011006">
    <property type="entry name" value="CheY-like_superfamily"/>
</dbReference>
<dbReference type="KEGG" id="dmm:dnm_034260"/>
<accession>A0A975BLM4</accession>
<evidence type="ECO:0000256" key="2">
    <source>
        <dbReference type="ARBA" id="ARBA00034247"/>
    </source>
</evidence>
<comment type="catalytic activity">
    <reaction evidence="2">
        <text>2 GTP = 3',3'-c-di-GMP + 2 diphosphate</text>
        <dbReference type="Rhea" id="RHEA:24898"/>
        <dbReference type="ChEBI" id="CHEBI:33019"/>
        <dbReference type="ChEBI" id="CHEBI:37565"/>
        <dbReference type="ChEBI" id="CHEBI:58805"/>
        <dbReference type="EC" id="2.7.7.65"/>
    </reaction>
</comment>
<dbReference type="CDD" id="cd19920">
    <property type="entry name" value="REC_PA4781-like"/>
    <property type="match status" value="1"/>
</dbReference>
<dbReference type="PANTHER" id="PTHR45138:SF9">
    <property type="entry name" value="DIGUANYLATE CYCLASE DGCM-RELATED"/>
    <property type="match status" value="1"/>
</dbReference>
<dbReference type="PROSITE" id="PS50110">
    <property type="entry name" value="RESPONSE_REGULATORY"/>
    <property type="match status" value="1"/>
</dbReference>